<name>A0A0U5FW12_9PROT</name>
<dbReference type="Proteomes" id="UP000068250">
    <property type="component" value="Chromosome I"/>
</dbReference>
<evidence type="ECO:0000313" key="2">
    <source>
        <dbReference type="Proteomes" id="UP000068250"/>
    </source>
</evidence>
<dbReference type="AlphaFoldDB" id="A0A0U5FW12"/>
<proteinExistence type="predicted"/>
<accession>A0A0U5FW12</accession>
<sequence>MAVQHEAPPPKRAMVPPGYRAAYCRPHYAKEWTAFGSPSLSPDALRMAGRPQCVEIRDGDVIILCMKVK</sequence>
<dbReference type="EMBL" id="LN609302">
    <property type="protein sequence ID" value="CEF54590.1"/>
    <property type="molecule type" value="Genomic_DNA"/>
</dbReference>
<reference evidence="2" key="1">
    <citation type="submission" date="2014-09" db="EMBL/GenBank/DDBJ databases">
        <authorList>
            <person name="Illeghems K.G."/>
        </authorList>
    </citation>
    <scope>NUCLEOTIDE SEQUENCE [LARGE SCALE GENOMIC DNA]</scope>
    <source>
        <strain evidence="2">LMG 23848T</strain>
    </source>
</reference>
<protein>
    <submittedName>
        <fullName evidence="1">Uncharacterized protein</fullName>
    </submittedName>
</protein>
<organism evidence="1 2">
    <name type="scientific">Acetobacter ghanensis</name>
    <dbReference type="NCBI Taxonomy" id="431306"/>
    <lineage>
        <taxon>Bacteria</taxon>
        <taxon>Pseudomonadati</taxon>
        <taxon>Pseudomonadota</taxon>
        <taxon>Alphaproteobacteria</taxon>
        <taxon>Acetobacterales</taxon>
        <taxon>Acetobacteraceae</taxon>
        <taxon>Acetobacter</taxon>
    </lineage>
</organism>
<evidence type="ECO:0000313" key="1">
    <source>
        <dbReference type="EMBL" id="CEF54590.1"/>
    </source>
</evidence>
<dbReference type="STRING" id="431306.AGA_864"/>
<gene>
    <name evidence="1" type="ORF">AGA_864</name>
</gene>
<dbReference type="RefSeq" id="WP_059023095.1">
    <property type="nucleotide sequence ID" value="NZ_LN609302.1"/>
</dbReference>
<dbReference type="PATRIC" id="fig|431306.5.peg.851"/>